<dbReference type="SUPFAM" id="SSF46894">
    <property type="entry name" value="C-terminal effector domain of the bipartite response regulators"/>
    <property type="match status" value="1"/>
</dbReference>
<dbReference type="Gene3D" id="3.40.50.2300">
    <property type="match status" value="1"/>
</dbReference>
<dbReference type="SUPFAM" id="SSF52172">
    <property type="entry name" value="CheY-like"/>
    <property type="match status" value="1"/>
</dbReference>
<feature type="modified residue" description="4-aspartylphosphate" evidence="5">
    <location>
        <position position="50"/>
    </location>
</feature>
<dbReference type="PROSITE" id="PS50043">
    <property type="entry name" value="HTH_LUXR_2"/>
    <property type="match status" value="1"/>
</dbReference>
<dbReference type="AlphaFoldDB" id="A0A1Z3ND52"/>
<dbReference type="PANTHER" id="PTHR44688:SF16">
    <property type="entry name" value="DNA-BINDING TRANSCRIPTIONAL ACTIVATOR DEVR_DOSR"/>
    <property type="match status" value="1"/>
</dbReference>
<evidence type="ECO:0000259" key="6">
    <source>
        <dbReference type="PROSITE" id="PS50043"/>
    </source>
</evidence>
<dbReference type="SMART" id="SM00448">
    <property type="entry name" value="REC"/>
    <property type="match status" value="1"/>
</dbReference>
<proteinExistence type="predicted"/>
<dbReference type="InterPro" id="IPR000792">
    <property type="entry name" value="Tscrpt_reg_LuxR_C"/>
</dbReference>
<dbReference type="OrthoDB" id="5293313at2"/>
<dbReference type="GO" id="GO:0003677">
    <property type="term" value="F:DNA binding"/>
    <property type="evidence" value="ECO:0007669"/>
    <property type="project" value="UniProtKB-KW"/>
</dbReference>
<sequence length="198" mass="21988">MVDDHPVTRHGLRVALTSLSPKIQCVGEASTVPAALQNLKSLDVNYVVLDHMLPGQSGMELITMAASARPDLKFMLVTQCEDAETLAQYQRMGVKVLLSKISAMDVLEDAVKCLIEDKNYLCPAFEKIMEEPRLTNVLTPRELEVVRMIAQGKTNKEVAACLECSEHTIKTHKTNVMRKLNLSNAVEISVWALKRNLA</sequence>
<dbReference type="GO" id="GO:0006355">
    <property type="term" value="P:regulation of DNA-templated transcription"/>
    <property type="evidence" value="ECO:0007669"/>
    <property type="project" value="InterPro"/>
</dbReference>
<evidence type="ECO:0000313" key="8">
    <source>
        <dbReference type="EMBL" id="ASD65404.1"/>
    </source>
</evidence>
<feature type="domain" description="Response regulatory" evidence="7">
    <location>
        <begin position="1"/>
        <end position="115"/>
    </location>
</feature>
<accession>A0A1Z3ND52</accession>
<protein>
    <submittedName>
        <fullName evidence="8">DNA-binding response regulator</fullName>
    </submittedName>
</protein>
<dbReference type="CDD" id="cd06170">
    <property type="entry name" value="LuxR_C_like"/>
    <property type="match status" value="1"/>
</dbReference>
<evidence type="ECO:0000313" key="9">
    <source>
        <dbReference type="Proteomes" id="UP000197003"/>
    </source>
</evidence>
<evidence type="ECO:0000256" key="3">
    <source>
        <dbReference type="ARBA" id="ARBA00023125"/>
    </source>
</evidence>
<dbReference type="PRINTS" id="PR00038">
    <property type="entry name" value="HTHLUXR"/>
</dbReference>
<dbReference type="InterPro" id="IPR058245">
    <property type="entry name" value="NreC/VraR/RcsB-like_REC"/>
</dbReference>
<gene>
    <name evidence="8" type="ORF">B9G79_05050</name>
</gene>
<name>A0A1Z3ND52_BDEBC</name>
<dbReference type="InterPro" id="IPR011006">
    <property type="entry name" value="CheY-like_superfamily"/>
</dbReference>
<dbReference type="PANTHER" id="PTHR44688">
    <property type="entry name" value="DNA-BINDING TRANSCRIPTIONAL ACTIVATOR DEVR_DOSR"/>
    <property type="match status" value="1"/>
</dbReference>
<organism evidence="8 9">
    <name type="scientific">Bdellovibrio bacteriovorus</name>
    <dbReference type="NCBI Taxonomy" id="959"/>
    <lineage>
        <taxon>Bacteria</taxon>
        <taxon>Pseudomonadati</taxon>
        <taxon>Bdellovibrionota</taxon>
        <taxon>Bdellovibrionia</taxon>
        <taxon>Bdellovibrionales</taxon>
        <taxon>Pseudobdellovibrionaceae</taxon>
        <taxon>Bdellovibrio</taxon>
    </lineage>
</organism>
<keyword evidence="2" id="KW-0805">Transcription regulation</keyword>
<dbReference type="InterPro" id="IPR001789">
    <property type="entry name" value="Sig_transdc_resp-reg_receiver"/>
</dbReference>
<dbReference type="EMBL" id="CP020946">
    <property type="protein sequence ID" value="ASD65404.1"/>
    <property type="molecule type" value="Genomic_DNA"/>
</dbReference>
<reference evidence="8 9" key="1">
    <citation type="submission" date="2017-04" db="EMBL/GenBank/DDBJ databases">
        <title>Whole genome sequence of Bdellovibrio bacteriovorus strain SSB218315.</title>
        <authorList>
            <person name="Oyedara O."/>
            <person name="Rodriguez-Perez M.A."/>
        </authorList>
    </citation>
    <scope>NUCLEOTIDE SEQUENCE [LARGE SCALE GENOMIC DNA]</scope>
    <source>
        <strain evidence="8 9">SSB218315</strain>
    </source>
</reference>
<dbReference type="Pfam" id="PF00196">
    <property type="entry name" value="GerE"/>
    <property type="match status" value="1"/>
</dbReference>
<keyword evidence="4" id="KW-0804">Transcription</keyword>
<dbReference type="GO" id="GO:0000160">
    <property type="term" value="P:phosphorelay signal transduction system"/>
    <property type="evidence" value="ECO:0007669"/>
    <property type="project" value="InterPro"/>
</dbReference>
<dbReference type="InterPro" id="IPR016032">
    <property type="entry name" value="Sig_transdc_resp-reg_C-effctor"/>
</dbReference>
<dbReference type="Proteomes" id="UP000197003">
    <property type="component" value="Chromosome"/>
</dbReference>
<dbReference type="CDD" id="cd17535">
    <property type="entry name" value="REC_NarL-like"/>
    <property type="match status" value="1"/>
</dbReference>
<evidence type="ECO:0000256" key="1">
    <source>
        <dbReference type="ARBA" id="ARBA00022553"/>
    </source>
</evidence>
<keyword evidence="1 5" id="KW-0597">Phosphoprotein</keyword>
<dbReference type="InterPro" id="IPR036388">
    <property type="entry name" value="WH-like_DNA-bd_sf"/>
</dbReference>
<dbReference type="SMART" id="SM00421">
    <property type="entry name" value="HTH_LUXR"/>
    <property type="match status" value="1"/>
</dbReference>
<evidence type="ECO:0000259" key="7">
    <source>
        <dbReference type="PROSITE" id="PS50110"/>
    </source>
</evidence>
<dbReference type="Gene3D" id="1.10.10.10">
    <property type="entry name" value="Winged helix-like DNA-binding domain superfamily/Winged helix DNA-binding domain"/>
    <property type="match status" value="1"/>
</dbReference>
<dbReference type="PROSITE" id="PS00622">
    <property type="entry name" value="HTH_LUXR_1"/>
    <property type="match status" value="1"/>
</dbReference>
<evidence type="ECO:0000256" key="2">
    <source>
        <dbReference type="ARBA" id="ARBA00023015"/>
    </source>
</evidence>
<dbReference type="PROSITE" id="PS50110">
    <property type="entry name" value="RESPONSE_REGULATORY"/>
    <property type="match status" value="1"/>
</dbReference>
<evidence type="ECO:0000256" key="4">
    <source>
        <dbReference type="ARBA" id="ARBA00023163"/>
    </source>
</evidence>
<evidence type="ECO:0000256" key="5">
    <source>
        <dbReference type="PROSITE-ProRule" id="PRU00169"/>
    </source>
</evidence>
<feature type="domain" description="HTH luxR-type" evidence="6">
    <location>
        <begin position="131"/>
        <end position="196"/>
    </location>
</feature>
<keyword evidence="3 8" id="KW-0238">DNA-binding</keyword>
<dbReference type="Pfam" id="PF00072">
    <property type="entry name" value="Response_reg"/>
    <property type="match status" value="1"/>
</dbReference>